<gene>
    <name evidence="3" type="ORF">VNE69_12155</name>
</gene>
<keyword evidence="4" id="KW-1185">Reference proteome</keyword>
<dbReference type="KEGG" id="vnx:VNE69_12155"/>
<reference evidence="3" key="1">
    <citation type="journal article" date="2024" name="BMC Genomics">
        <title>Functional annotation of a divergent genome using sequence and structure-based similarity.</title>
        <authorList>
            <person name="Svedberg D."/>
            <person name="Winiger R.R."/>
            <person name="Berg A."/>
            <person name="Sharma H."/>
            <person name="Tellgren-Roth C."/>
            <person name="Debrunner-Vossbrinck B.A."/>
            <person name="Vossbrinck C.R."/>
            <person name="Barandun J."/>
        </authorList>
    </citation>
    <scope>NUCLEOTIDE SEQUENCE</scope>
    <source>
        <strain evidence="3">Illinois isolate</strain>
    </source>
</reference>
<dbReference type="EMBL" id="CP142737">
    <property type="protein sequence ID" value="WUR05170.1"/>
    <property type="molecule type" value="Genomic_DNA"/>
</dbReference>
<feature type="coiled-coil region" evidence="1">
    <location>
        <begin position="127"/>
        <end position="189"/>
    </location>
</feature>
<dbReference type="Proteomes" id="UP001334084">
    <property type="component" value="Chromosome 12"/>
</dbReference>
<organism evidence="3 4">
    <name type="scientific">Vairimorpha necatrix</name>
    <dbReference type="NCBI Taxonomy" id="6039"/>
    <lineage>
        <taxon>Eukaryota</taxon>
        <taxon>Fungi</taxon>
        <taxon>Fungi incertae sedis</taxon>
        <taxon>Microsporidia</taxon>
        <taxon>Nosematidae</taxon>
        <taxon>Vairimorpha</taxon>
    </lineage>
</organism>
<name>A0AAX4JGK4_9MICR</name>
<sequence length="218" mass="25406">MGDIYDTTKAQKQKQKKQEEKNLQEDDNSIVEEARRIKDENYEQAKDIRQQLGQAAIDQKQASEEFKRQGEVLENAKTSAVNIHKEAKKGEELADEIEREGSIFTCRFACIETICKWFKKDNGSKEVEEIKNKKYEVEENEEIQNEEYKEIDELVPGQNKTDKELVNILNTVRGIKQEAESQSKEAKKQKSVIKDINKVTEESEKVIKKTDEHLKRIE</sequence>
<dbReference type="Pfam" id="PF17002">
    <property type="entry name" value="DUF5089"/>
    <property type="match status" value="1"/>
</dbReference>
<protein>
    <submittedName>
        <fullName evidence="3">Uncharacterized protein</fullName>
    </submittedName>
</protein>
<feature type="region of interest" description="Disordered" evidence="2">
    <location>
        <begin position="1"/>
        <end position="39"/>
    </location>
</feature>
<accession>A0AAX4JGK4</accession>
<evidence type="ECO:0000313" key="4">
    <source>
        <dbReference type="Proteomes" id="UP001334084"/>
    </source>
</evidence>
<dbReference type="InterPro" id="IPR031547">
    <property type="entry name" value="DUF5089"/>
</dbReference>
<keyword evidence="1" id="KW-0175">Coiled coil</keyword>
<dbReference type="AlphaFoldDB" id="A0AAX4JGK4"/>
<evidence type="ECO:0000256" key="1">
    <source>
        <dbReference type="SAM" id="Coils"/>
    </source>
</evidence>
<evidence type="ECO:0000256" key="2">
    <source>
        <dbReference type="SAM" id="MobiDB-lite"/>
    </source>
</evidence>
<evidence type="ECO:0000313" key="3">
    <source>
        <dbReference type="EMBL" id="WUR05170.1"/>
    </source>
</evidence>
<dbReference type="RefSeq" id="XP_065331315.1">
    <property type="nucleotide sequence ID" value="XM_065475243.1"/>
</dbReference>
<proteinExistence type="predicted"/>
<dbReference type="GeneID" id="90543017"/>